<dbReference type="Gene3D" id="3.90.228.10">
    <property type="match status" value="1"/>
</dbReference>
<organism evidence="3 4">
    <name type="scientific">Effrenium voratum</name>
    <dbReference type="NCBI Taxonomy" id="2562239"/>
    <lineage>
        <taxon>Eukaryota</taxon>
        <taxon>Sar</taxon>
        <taxon>Alveolata</taxon>
        <taxon>Dinophyceae</taxon>
        <taxon>Suessiales</taxon>
        <taxon>Symbiodiniaceae</taxon>
        <taxon>Effrenium</taxon>
    </lineage>
</organism>
<feature type="coiled-coil region" evidence="1">
    <location>
        <begin position="37"/>
        <end position="174"/>
    </location>
</feature>
<accession>A0AA36JDL0</accession>
<comment type="caution">
    <text evidence="3">The sequence shown here is derived from an EMBL/GenBank/DDBJ whole genome shotgun (WGS) entry which is preliminary data.</text>
</comment>
<feature type="domain" description="PARP catalytic" evidence="2">
    <location>
        <begin position="315"/>
        <end position="382"/>
    </location>
</feature>
<dbReference type="EMBL" id="CAUJNA010003533">
    <property type="protein sequence ID" value="CAJ1404282.1"/>
    <property type="molecule type" value="Genomic_DNA"/>
</dbReference>
<keyword evidence="1" id="KW-0175">Coiled coil</keyword>
<dbReference type="InterPro" id="IPR051712">
    <property type="entry name" value="ARTD-AVP"/>
</dbReference>
<dbReference type="Pfam" id="PF00644">
    <property type="entry name" value="PARP"/>
    <property type="match status" value="1"/>
</dbReference>
<protein>
    <recommendedName>
        <fullName evidence="2">PARP catalytic domain-containing protein</fullName>
    </recommendedName>
</protein>
<dbReference type="GO" id="GO:0003950">
    <property type="term" value="F:NAD+ poly-ADP-ribosyltransferase activity"/>
    <property type="evidence" value="ECO:0007669"/>
    <property type="project" value="InterPro"/>
</dbReference>
<dbReference type="Proteomes" id="UP001178507">
    <property type="component" value="Unassembled WGS sequence"/>
</dbReference>
<evidence type="ECO:0000313" key="4">
    <source>
        <dbReference type="Proteomes" id="UP001178507"/>
    </source>
</evidence>
<dbReference type="GO" id="GO:1990404">
    <property type="term" value="F:NAD+-protein mono-ADP-ribosyltransferase activity"/>
    <property type="evidence" value="ECO:0007669"/>
    <property type="project" value="TreeGrafter"/>
</dbReference>
<dbReference type="SUPFAM" id="SSF56399">
    <property type="entry name" value="ADP-ribosylation"/>
    <property type="match status" value="1"/>
</dbReference>
<dbReference type="PANTHER" id="PTHR45740">
    <property type="entry name" value="POLY [ADP-RIBOSE] POLYMERASE"/>
    <property type="match status" value="1"/>
</dbReference>
<keyword evidence="4" id="KW-1185">Reference proteome</keyword>
<reference evidence="3" key="1">
    <citation type="submission" date="2023-08" db="EMBL/GenBank/DDBJ databases">
        <authorList>
            <person name="Chen Y."/>
            <person name="Shah S."/>
            <person name="Dougan E. K."/>
            <person name="Thang M."/>
            <person name="Chan C."/>
        </authorList>
    </citation>
    <scope>NUCLEOTIDE SEQUENCE</scope>
</reference>
<dbReference type="GO" id="GO:0005634">
    <property type="term" value="C:nucleus"/>
    <property type="evidence" value="ECO:0007669"/>
    <property type="project" value="TreeGrafter"/>
</dbReference>
<gene>
    <name evidence="3" type="ORF">EVOR1521_LOCUS26758</name>
</gene>
<evidence type="ECO:0000256" key="1">
    <source>
        <dbReference type="SAM" id="Coils"/>
    </source>
</evidence>
<evidence type="ECO:0000259" key="2">
    <source>
        <dbReference type="Pfam" id="PF00644"/>
    </source>
</evidence>
<dbReference type="PANTHER" id="PTHR45740:SF2">
    <property type="entry name" value="POLY [ADP-RIBOSE] POLYMERASE"/>
    <property type="match status" value="1"/>
</dbReference>
<name>A0AA36JDL0_9DINO</name>
<dbReference type="InterPro" id="IPR012317">
    <property type="entry name" value="Poly(ADP-ribose)pol_cat_dom"/>
</dbReference>
<dbReference type="AlphaFoldDB" id="A0AA36JDL0"/>
<proteinExistence type="predicted"/>
<dbReference type="SUPFAM" id="SSF57997">
    <property type="entry name" value="Tropomyosin"/>
    <property type="match status" value="1"/>
</dbReference>
<sequence>MLGRIQGLTERNELKLQQVGHDKQQHCEEQCTSLKERQDLELQLQFAEQKIDALQSQKDANLGRIQVLTDERDDLKLKLKSEKSSAALLEAELWRAQDEAESRAQSLRQCAVEEQQLTIEVLQRTNDDLRSRIQQAESRLQEAEAILQDAESRLQQANSRLEEAELAATVAEDLRSVIIEQQVKTEALSSELADAQSKVTRLFQSLLVQNLTQSISQDQPSFRNLSHEDPVFQALRHFATSTLVQHRSSYNSDEWSSPAKLCNFCIERLHNQMLLQRYQSEIHDLTILRGRVPPISDLQPDGSSIPFFELELMDASLNEVLLFYGAPPDVLAQITLAGFDPLRAGERAGAMFGSGTYFARTISKCDFYASRGTRRQVLLSRVLGHHQAKRLGSQVGAPDGPWGEACDSWP</sequence>
<evidence type="ECO:0000313" key="3">
    <source>
        <dbReference type="EMBL" id="CAJ1404282.1"/>
    </source>
</evidence>